<name>A0A067PSW2_9AGAM</name>
<evidence type="ECO:0000313" key="1">
    <source>
        <dbReference type="EMBL" id="KDQ57908.1"/>
    </source>
</evidence>
<gene>
    <name evidence="1" type="ORF">JAAARDRAFT_685458</name>
</gene>
<reference evidence="2" key="1">
    <citation type="journal article" date="2014" name="Proc. Natl. Acad. Sci. U.S.A.">
        <title>Extensive sampling of basidiomycete genomes demonstrates inadequacy of the white-rot/brown-rot paradigm for wood decay fungi.</title>
        <authorList>
            <person name="Riley R."/>
            <person name="Salamov A.A."/>
            <person name="Brown D.W."/>
            <person name="Nagy L.G."/>
            <person name="Floudas D."/>
            <person name="Held B.W."/>
            <person name="Levasseur A."/>
            <person name="Lombard V."/>
            <person name="Morin E."/>
            <person name="Otillar R."/>
            <person name="Lindquist E.A."/>
            <person name="Sun H."/>
            <person name="LaButti K.M."/>
            <person name="Schmutz J."/>
            <person name="Jabbour D."/>
            <person name="Luo H."/>
            <person name="Baker S.E."/>
            <person name="Pisabarro A.G."/>
            <person name="Walton J.D."/>
            <person name="Blanchette R.A."/>
            <person name="Henrissat B."/>
            <person name="Martin F."/>
            <person name="Cullen D."/>
            <person name="Hibbett D.S."/>
            <person name="Grigoriev I.V."/>
        </authorList>
    </citation>
    <scope>NUCLEOTIDE SEQUENCE [LARGE SCALE GENOMIC DNA]</scope>
    <source>
        <strain evidence="2">MUCL 33604</strain>
    </source>
</reference>
<protein>
    <submittedName>
        <fullName evidence="1">Uncharacterized protein</fullName>
    </submittedName>
</protein>
<dbReference type="Proteomes" id="UP000027265">
    <property type="component" value="Unassembled WGS sequence"/>
</dbReference>
<dbReference type="PANTHER" id="PTHR33099:SF7">
    <property type="entry name" value="MYND-TYPE DOMAIN-CONTAINING PROTEIN"/>
    <property type="match status" value="1"/>
</dbReference>
<dbReference type="AlphaFoldDB" id="A0A067PSW2"/>
<organism evidence="1 2">
    <name type="scientific">Jaapia argillacea MUCL 33604</name>
    <dbReference type="NCBI Taxonomy" id="933084"/>
    <lineage>
        <taxon>Eukaryota</taxon>
        <taxon>Fungi</taxon>
        <taxon>Dikarya</taxon>
        <taxon>Basidiomycota</taxon>
        <taxon>Agaricomycotina</taxon>
        <taxon>Agaricomycetes</taxon>
        <taxon>Agaricomycetidae</taxon>
        <taxon>Jaapiales</taxon>
        <taxon>Jaapiaceae</taxon>
        <taxon>Jaapia</taxon>
    </lineage>
</organism>
<dbReference type="PANTHER" id="PTHR33099">
    <property type="entry name" value="FE2OG DIOXYGENASE DOMAIN-CONTAINING PROTEIN"/>
    <property type="match status" value="1"/>
</dbReference>
<evidence type="ECO:0000313" key="2">
    <source>
        <dbReference type="Proteomes" id="UP000027265"/>
    </source>
</evidence>
<dbReference type="EMBL" id="KL197718">
    <property type="protein sequence ID" value="KDQ57908.1"/>
    <property type="molecule type" value="Genomic_DNA"/>
</dbReference>
<dbReference type="HOGENOM" id="CLU_007520_2_0_1"/>
<keyword evidence="2" id="KW-1185">Reference proteome</keyword>
<proteinExistence type="predicted"/>
<accession>A0A067PSW2</accession>
<dbReference type="InParanoid" id="A0A067PSW2"/>
<dbReference type="OrthoDB" id="124582at2759"/>
<sequence length="310" mass="33968">MTSVASTTGHASATPTSFFSLTSQTSDLDVWTHKEESLRFPLGEDFEFEGTFAHASTLPQAPNPGLTIDGLGGVGLPLSKRDFLLIKARCIQAPYGHGKRILFDKDVRNTWAEFIQGSVVNMVCDNLQGYRLKAPPRCELHKLLLHEPGSHTETVDGVFATIVIILPSQYTGGQFHVSHAGSSKVFDFATKSAFLASLLTWYTDVTYEAMPITSGYQLALPYNLIHASSGLPPSLSDLHDAVSQLRHPLESWSYRFQHPQLRHGVPKYLVCLLDHEFSHANPRGDALKGSDAHKVAQLVPLCAFTSVLGV</sequence>